<reference evidence="2" key="1">
    <citation type="journal article" date="2022" name="Mol. Ecol. Resour.">
        <title>The genomes of chicory, endive, great burdock and yacon provide insights into Asteraceae palaeo-polyploidization history and plant inulin production.</title>
        <authorList>
            <person name="Fan W."/>
            <person name="Wang S."/>
            <person name="Wang H."/>
            <person name="Wang A."/>
            <person name="Jiang F."/>
            <person name="Liu H."/>
            <person name="Zhao H."/>
            <person name="Xu D."/>
            <person name="Zhang Y."/>
        </authorList>
    </citation>
    <scope>NUCLEOTIDE SEQUENCE [LARGE SCALE GENOMIC DNA]</scope>
    <source>
        <strain evidence="2">cv. Yunnan</strain>
    </source>
</reference>
<accession>A0ACB8ZD16</accession>
<gene>
    <name evidence="1" type="ORF">L1987_78383</name>
</gene>
<evidence type="ECO:0000313" key="2">
    <source>
        <dbReference type="Proteomes" id="UP001056120"/>
    </source>
</evidence>
<protein>
    <submittedName>
        <fullName evidence="1">Uncharacterized protein</fullName>
    </submittedName>
</protein>
<name>A0ACB8ZD16_9ASTR</name>
<dbReference type="Proteomes" id="UP001056120">
    <property type="component" value="Linkage Group LG26"/>
</dbReference>
<comment type="caution">
    <text evidence="1">The sequence shown here is derived from an EMBL/GenBank/DDBJ whole genome shotgun (WGS) entry which is preliminary data.</text>
</comment>
<keyword evidence="2" id="KW-1185">Reference proteome</keyword>
<evidence type="ECO:0000313" key="1">
    <source>
        <dbReference type="EMBL" id="KAI3695386.1"/>
    </source>
</evidence>
<dbReference type="EMBL" id="CM042043">
    <property type="protein sequence ID" value="KAI3695386.1"/>
    <property type="molecule type" value="Genomic_DNA"/>
</dbReference>
<sequence length="124" mass="13766">MALRIVPFGRANPIIPVRESLCLRSSSYALVGQGPIRIPPLFPFPSAPFPRNVKEDGTLELYYLSAYCLPKILLLQLPTKGRPSLYLGLRLASYIDLENRLVVVRIKELILHVVAMEVGPVAAL</sequence>
<proteinExistence type="predicted"/>
<reference evidence="1 2" key="2">
    <citation type="journal article" date="2022" name="Mol. Ecol. Resour.">
        <title>The genomes of chicory, endive, great burdock and yacon provide insights into Asteraceae paleo-polyploidization history and plant inulin production.</title>
        <authorList>
            <person name="Fan W."/>
            <person name="Wang S."/>
            <person name="Wang H."/>
            <person name="Wang A."/>
            <person name="Jiang F."/>
            <person name="Liu H."/>
            <person name="Zhao H."/>
            <person name="Xu D."/>
            <person name="Zhang Y."/>
        </authorList>
    </citation>
    <scope>NUCLEOTIDE SEQUENCE [LARGE SCALE GENOMIC DNA]</scope>
    <source>
        <strain evidence="2">cv. Yunnan</strain>
        <tissue evidence="1">Leaves</tissue>
    </source>
</reference>
<organism evidence="1 2">
    <name type="scientific">Smallanthus sonchifolius</name>
    <dbReference type="NCBI Taxonomy" id="185202"/>
    <lineage>
        <taxon>Eukaryota</taxon>
        <taxon>Viridiplantae</taxon>
        <taxon>Streptophyta</taxon>
        <taxon>Embryophyta</taxon>
        <taxon>Tracheophyta</taxon>
        <taxon>Spermatophyta</taxon>
        <taxon>Magnoliopsida</taxon>
        <taxon>eudicotyledons</taxon>
        <taxon>Gunneridae</taxon>
        <taxon>Pentapetalae</taxon>
        <taxon>asterids</taxon>
        <taxon>campanulids</taxon>
        <taxon>Asterales</taxon>
        <taxon>Asteraceae</taxon>
        <taxon>Asteroideae</taxon>
        <taxon>Heliantheae alliance</taxon>
        <taxon>Millerieae</taxon>
        <taxon>Smallanthus</taxon>
    </lineage>
</organism>